<evidence type="ECO:0000313" key="4">
    <source>
        <dbReference type="EMBL" id="QLH78251.1"/>
    </source>
</evidence>
<dbReference type="PANTHER" id="PTHR43080:SF2">
    <property type="entry name" value="CBS DOMAIN-CONTAINING PROTEIN"/>
    <property type="match status" value="1"/>
</dbReference>
<name>A0A7D5SYW2_9EURY</name>
<dbReference type="SUPFAM" id="SSF54631">
    <property type="entry name" value="CBS-domain pair"/>
    <property type="match status" value="1"/>
</dbReference>
<feature type="domain" description="CBS" evidence="3">
    <location>
        <begin position="72"/>
        <end position="127"/>
    </location>
</feature>
<dbReference type="Gene3D" id="3.10.580.10">
    <property type="entry name" value="CBS-domain"/>
    <property type="match status" value="1"/>
</dbReference>
<dbReference type="OrthoDB" id="43333at2157"/>
<dbReference type="PROSITE" id="PS51371">
    <property type="entry name" value="CBS"/>
    <property type="match status" value="2"/>
</dbReference>
<dbReference type="EMBL" id="CP058910">
    <property type="protein sequence ID" value="QLH78251.1"/>
    <property type="molecule type" value="Genomic_DNA"/>
</dbReference>
<dbReference type="InterPro" id="IPR000644">
    <property type="entry name" value="CBS_dom"/>
</dbReference>
<dbReference type="KEGG" id="hrr:HZS55_13450"/>
<accession>A0A7D5SYW2</accession>
<sequence length="144" mass="15128">MLVRELMTSDVVTVGIDATLDDAVGKLVTEGVGSVVVVDGETPTGIVTETDALEAAHERGQSLGEIAVRDLAHPPLVTTDPDRTVQRVARTMAEEGVKKVVVTEGLSVAGIVTLTDVVYHVADLRKEAAAAAEDLADRDWQRGG</sequence>
<keyword evidence="1 2" id="KW-0129">CBS domain</keyword>
<proteinExistence type="predicted"/>
<gene>
    <name evidence="4" type="ORF">HZS55_13450</name>
</gene>
<reference evidence="4 5" key="1">
    <citation type="submission" date="2020-07" db="EMBL/GenBank/DDBJ databases">
        <title>Halosimplex pelagicum sp. nov. and Halosimplex rubrum sp. nov., isolated from salted brown alga Laminaria, and emended description of the genus Halosimplex.</title>
        <authorList>
            <person name="Cui H."/>
        </authorList>
    </citation>
    <scope>NUCLEOTIDE SEQUENCE [LARGE SCALE GENOMIC DNA]</scope>
    <source>
        <strain evidence="4 5">R27</strain>
    </source>
</reference>
<dbReference type="AlphaFoldDB" id="A0A7D5SYW2"/>
<dbReference type="Proteomes" id="UP000509667">
    <property type="component" value="Chromosome"/>
</dbReference>
<protein>
    <submittedName>
        <fullName evidence="4">CBS domain-containing protein</fullName>
    </submittedName>
</protein>
<evidence type="ECO:0000256" key="1">
    <source>
        <dbReference type="ARBA" id="ARBA00023122"/>
    </source>
</evidence>
<dbReference type="PANTHER" id="PTHR43080">
    <property type="entry name" value="CBS DOMAIN-CONTAINING PROTEIN CBSX3, MITOCHONDRIAL"/>
    <property type="match status" value="1"/>
</dbReference>
<keyword evidence="5" id="KW-1185">Reference proteome</keyword>
<dbReference type="Pfam" id="PF00571">
    <property type="entry name" value="CBS"/>
    <property type="match status" value="2"/>
</dbReference>
<evidence type="ECO:0000256" key="2">
    <source>
        <dbReference type="PROSITE-ProRule" id="PRU00703"/>
    </source>
</evidence>
<organism evidence="4 5">
    <name type="scientific">Halosimplex rubrum</name>
    <dbReference type="NCBI Taxonomy" id="869889"/>
    <lineage>
        <taxon>Archaea</taxon>
        <taxon>Methanobacteriati</taxon>
        <taxon>Methanobacteriota</taxon>
        <taxon>Stenosarchaea group</taxon>
        <taxon>Halobacteria</taxon>
        <taxon>Halobacteriales</taxon>
        <taxon>Haloarculaceae</taxon>
        <taxon>Halosimplex</taxon>
    </lineage>
</organism>
<evidence type="ECO:0000259" key="3">
    <source>
        <dbReference type="PROSITE" id="PS51371"/>
    </source>
</evidence>
<dbReference type="SMART" id="SM00116">
    <property type="entry name" value="CBS"/>
    <property type="match status" value="2"/>
</dbReference>
<feature type="domain" description="CBS" evidence="3">
    <location>
        <begin position="7"/>
        <end position="63"/>
    </location>
</feature>
<evidence type="ECO:0000313" key="5">
    <source>
        <dbReference type="Proteomes" id="UP000509667"/>
    </source>
</evidence>
<dbReference type="InterPro" id="IPR051257">
    <property type="entry name" value="Diverse_CBS-Domain"/>
</dbReference>
<dbReference type="InterPro" id="IPR046342">
    <property type="entry name" value="CBS_dom_sf"/>
</dbReference>